<feature type="domain" description="Beta-ketoacyl-[acyl-carrier-protein] synthase III C-terminal" evidence="10">
    <location>
        <begin position="235"/>
        <end position="324"/>
    </location>
</feature>
<keyword evidence="6 9" id="KW-0275">Fatty acid biosynthesis</keyword>
<feature type="region of interest" description="ACP-binding" evidence="9">
    <location>
        <begin position="252"/>
        <end position="256"/>
    </location>
</feature>
<organism evidence="12 13">
    <name type="scientific">Limosilactobacillus alvi</name>
    <dbReference type="NCBI Taxonomy" id="990412"/>
    <lineage>
        <taxon>Bacteria</taxon>
        <taxon>Bacillati</taxon>
        <taxon>Bacillota</taxon>
        <taxon>Bacilli</taxon>
        <taxon>Lactobacillales</taxon>
        <taxon>Lactobacillaceae</taxon>
        <taxon>Limosilactobacillus</taxon>
    </lineage>
</organism>
<accession>A0ABS2EMG0</accession>
<dbReference type="InterPro" id="IPR016039">
    <property type="entry name" value="Thiolase-like"/>
</dbReference>
<dbReference type="SUPFAM" id="SSF53901">
    <property type="entry name" value="Thiolase-like"/>
    <property type="match status" value="1"/>
</dbReference>
<comment type="catalytic activity">
    <reaction evidence="9">
        <text>malonyl-[ACP] + acetyl-CoA + H(+) = 3-oxobutanoyl-[ACP] + CO2 + CoA</text>
        <dbReference type="Rhea" id="RHEA:12080"/>
        <dbReference type="Rhea" id="RHEA-COMP:9623"/>
        <dbReference type="Rhea" id="RHEA-COMP:9625"/>
        <dbReference type="ChEBI" id="CHEBI:15378"/>
        <dbReference type="ChEBI" id="CHEBI:16526"/>
        <dbReference type="ChEBI" id="CHEBI:57287"/>
        <dbReference type="ChEBI" id="CHEBI:57288"/>
        <dbReference type="ChEBI" id="CHEBI:78449"/>
        <dbReference type="ChEBI" id="CHEBI:78450"/>
        <dbReference type="EC" id="2.3.1.180"/>
    </reaction>
</comment>
<name>A0ABS2EMG0_9LACO</name>
<proteinExistence type="inferred from homology"/>
<comment type="pathway">
    <text evidence="9">Lipid metabolism; fatty acid biosynthesis.</text>
</comment>
<evidence type="ECO:0000259" key="11">
    <source>
        <dbReference type="Pfam" id="PF08545"/>
    </source>
</evidence>
<keyword evidence="13" id="KW-1185">Reference proteome</keyword>
<keyword evidence="8 9" id="KW-0012">Acyltransferase</keyword>
<feature type="domain" description="Beta-ketoacyl-[acyl-carrier-protein] synthase III N-terminal" evidence="11">
    <location>
        <begin position="107"/>
        <end position="185"/>
    </location>
</feature>
<evidence type="ECO:0000256" key="9">
    <source>
        <dbReference type="HAMAP-Rule" id="MF_01815"/>
    </source>
</evidence>
<comment type="similarity">
    <text evidence="1 9">Belongs to the thiolase-like superfamily. FabH family.</text>
</comment>
<evidence type="ECO:0000256" key="1">
    <source>
        <dbReference type="ARBA" id="ARBA00008642"/>
    </source>
</evidence>
<keyword evidence="2 9" id="KW-0444">Lipid biosynthesis</keyword>
<dbReference type="EMBL" id="JACJJQ010000008">
    <property type="protein sequence ID" value="MBM6753694.1"/>
    <property type="molecule type" value="Genomic_DNA"/>
</dbReference>
<dbReference type="NCBIfam" id="NF006829">
    <property type="entry name" value="PRK09352.1"/>
    <property type="match status" value="1"/>
</dbReference>
<protein>
    <recommendedName>
        <fullName evidence="9">Beta-ketoacyl-[acyl-carrier-protein] synthase III</fullName>
        <shortName evidence="9">Beta-ketoacyl-ACP synthase III</shortName>
        <shortName evidence="9">KAS III</shortName>
        <ecNumber evidence="9">2.3.1.180</ecNumber>
    </recommendedName>
    <alternativeName>
        <fullName evidence="9">3-oxoacyl-[acyl-carrier-protein] synthase 3</fullName>
    </alternativeName>
    <alternativeName>
        <fullName evidence="9">3-oxoacyl-[acyl-carrier-protein] synthase III</fullName>
    </alternativeName>
</protein>
<evidence type="ECO:0000256" key="5">
    <source>
        <dbReference type="ARBA" id="ARBA00023098"/>
    </source>
</evidence>
<dbReference type="InterPro" id="IPR013747">
    <property type="entry name" value="ACP_syn_III_C"/>
</dbReference>
<dbReference type="HAMAP" id="MF_01815">
    <property type="entry name" value="FabH"/>
    <property type="match status" value="1"/>
</dbReference>
<evidence type="ECO:0000313" key="13">
    <source>
        <dbReference type="Proteomes" id="UP000776629"/>
    </source>
</evidence>
<comment type="domain">
    <text evidence="9">The last Arg residue of the ACP-binding site is essential for the weak association between ACP/AcpP and FabH.</text>
</comment>
<keyword evidence="3 9" id="KW-0808">Transferase</keyword>
<keyword evidence="9" id="KW-0963">Cytoplasm</keyword>
<reference evidence="12 13" key="1">
    <citation type="journal article" date="2021" name="Sci. Rep.">
        <title>The distribution of antibiotic resistance genes in chicken gut microbiota commensals.</title>
        <authorList>
            <person name="Juricova H."/>
            <person name="Matiasovicova J."/>
            <person name="Kubasova T."/>
            <person name="Cejkova D."/>
            <person name="Rychlik I."/>
        </authorList>
    </citation>
    <scope>NUCLEOTIDE SEQUENCE [LARGE SCALE GENOMIC DNA]</scope>
    <source>
        <strain evidence="12 13">An810</strain>
    </source>
</reference>
<dbReference type="Gene3D" id="3.40.47.10">
    <property type="match status" value="1"/>
</dbReference>
<feature type="active site" evidence="9">
    <location>
        <position position="251"/>
    </location>
</feature>
<keyword evidence="7 9" id="KW-0511">Multifunctional enzyme</keyword>
<comment type="subcellular location">
    <subcellularLocation>
        <location evidence="9">Cytoplasm</location>
    </subcellularLocation>
</comment>
<keyword evidence="5 9" id="KW-0443">Lipid metabolism</keyword>
<evidence type="ECO:0000256" key="7">
    <source>
        <dbReference type="ARBA" id="ARBA00023268"/>
    </source>
</evidence>
<evidence type="ECO:0000256" key="6">
    <source>
        <dbReference type="ARBA" id="ARBA00023160"/>
    </source>
</evidence>
<evidence type="ECO:0000256" key="4">
    <source>
        <dbReference type="ARBA" id="ARBA00022832"/>
    </source>
</evidence>
<dbReference type="EC" id="2.3.1.180" evidence="9"/>
<comment type="function">
    <text evidence="9">Catalyzes the condensation reaction of fatty acid synthesis by the addition to an acyl acceptor of two carbons from malonyl-ACP. Catalyzes the first condensation reaction which initiates fatty acid synthesis and may therefore play a role in governing the total rate of fatty acid production. Possesses both acetoacetyl-ACP synthase and acetyl transacylase activities. Its substrate specificity determines the biosynthesis of branched-chain and/or straight-chain of fatty acids.</text>
</comment>
<comment type="subunit">
    <text evidence="9">Homodimer.</text>
</comment>
<dbReference type="Proteomes" id="UP000776629">
    <property type="component" value="Unassembled WGS sequence"/>
</dbReference>
<dbReference type="CDD" id="cd00830">
    <property type="entry name" value="KAS_III"/>
    <property type="match status" value="1"/>
</dbReference>
<comment type="caution">
    <text evidence="12">The sequence shown here is derived from an EMBL/GenBank/DDBJ whole genome shotgun (WGS) entry which is preliminary data.</text>
</comment>
<evidence type="ECO:0000313" key="12">
    <source>
        <dbReference type="EMBL" id="MBM6753694.1"/>
    </source>
</evidence>
<evidence type="ECO:0000256" key="2">
    <source>
        <dbReference type="ARBA" id="ARBA00022516"/>
    </source>
</evidence>
<dbReference type="RefSeq" id="WP_204776135.1">
    <property type="nucleotide sequence ID" value="NZ_JACJJQ010000008.1"/>
</dbReference>
<evidence type="ECO:0000259" key="10">
    <source>
        <dbReference type="Pfam" id="PF08541"/>
    </source>
</evidence>
<sequence length="324" mass="34605">MKRNLKIVTSGQAVPKPVVANQDLTAWLDTSDEWITSRTGIKERHLSDGENTADLATRAAKQALERAKWDPASLNLIIVATMTPEALMPSTAATVQGRIGATQAAAFDLSAACTGFVDALTVANQMLQNPQFQRILVIGAETMSKIIDWYDRTTAVLFGDGAGAVLVEATSEPIGILGVDLMTDGQQGPKLTAGQTVVTQKAPHPLTRLTPLKMDGRAVYKFATHEVPASINRALAQAQVPVTAVDHFILHQANARIIRQVAKRLGQPLVKFPQNIDHVGNTAAASEPLLLDEIIKKGQLKHGETIVLSGFGGGLTAATIILKY</sequence>
<dbReference type="Pfam" id="PF08541">
    <property type="entry name" value="ACP_syn_III_C"/>
    <property type="match status" value="1"/>
</dbReference>
<dbReference type="InterPro" id="IPR013751">
    <property type="entry name" value="ACP_syn_III_N"/>
</dbReference>
<gene>
    <name evidence="9" type="primary">fabH</name>
    <name evidence="12" type="ORF">H5993_02815</name>
</gene>
<dbReference type="NCBIfam" id="TIGR00747">
    <property type="entry name" value="fabH"/>
    <property type="match status" value="1"/>
</dbReference>
<dbReference type="InterPro" id="IPR004655">
    <property type="entry name" value="FabH"/>
</dbReference>
<dbReference type="Pfam" id="PF08545">
    <property type="entry name" value="ACP_syn_III"/>
    <property type="match status" value="1"/>
</dbReference>
<feature type="active site" evidence="9">
    <location>
        <position position="113"/>
    </location>
</feature>
<dbReference type="PANTHER" id="PTHR43091:SF1">
    <property type="entry name" value="BETA-KETOACYL-[ACYL-CARRIER-PROTEIN] SYNTHASE III, CHLOROPLASTIC"/>
    <property type="match status" value="1"/>
</dbReference>
<evidence type="ECO:0000256" key="8">
    <source>
        <dbReference type="ARBA" id="ARBA00023315"/>
    </source>
</evidence>
<evidence type="ECO:0000256" key="3">
    <source>
        <dbReference type="ARBA" id="ARBA00022679"/>
    </source>
</evidence>
<feature type="active site" evidence="9">
    <location>
        <position position="281"/>
    </location>
</feature>
<dbReference type="PANTHER" id="PTHR43091">
    <property type="entry name" value="3-OXOACYL-[ACYL-CARRIER-PROTEIN] SYNTHASE"/>
    <property type="match status" value="1"/>
</dbReference>
<keyword evidence="4 9" id="KW-0276">Fatty acid metabolism</keyword>